<evidence type="ECO:0000256" key="3">
    <source>
        <dbReference type="ARBA" id="ARBA00023136"/>
    </source>
</evidence>
<feature type="domain" description="Outer membrane protein beta-barrel" evidence="7">
    <location>
        <begin position="63"/>
        <end position="290"/>
    </location>
</feature>
<name>A0A2V3U5T0_9HYPH</name>
<keyword evidence="4" id="KW-0998">Cell outer membrane</keyword>
<dbReference type="EMBL" id="QJJK01000007">
    <property type="protein sequence ID" value="PXW57256.1"/>
    <property type="molecule type" value="Genomic_DNA"/>
</dbReference>
<evidence type="ECO:0000256" key="2">
    <source>
        <dbReference type="ARBA" id="ARBA00022729"/>
    </source>
</evidence>
<feature type="signal peptide" evidence="6">
    <location>
        <begin position="1"/>
        <end position="24"/>
    </location>
</feature>
<dbReference type="InterPro" id="IPR051692">
    <property type="entry name" value="OMP-like"/>
</dbReference>
<protein>
    <submittedName>
        <fullName evidence="8">Outer membrane immunogenic protein</fullName>
    </submittedName>
</protein>
<accession>A0A2V3U5T0</accession>
<keyword evidence="9" id="KW-1185">Reference proteome</keyword>
<feature type="chain" id="PRO_5015987425" evidence="6">
    <location>
        <begin position="25"/>
        <end position="290"/>
    </location>
</feature>
<dbReference type="Proteomes" id="UP000248021">
    <property type="component" value="Unassembled WGS sequence"/>
</dbReference>
<comment type="caution">
    <text evidence="8">The sequence shown here is derived from an EMBL/GenBank/DDBJ whole genome shotgun (WGS) entry which is preliminary data.</text>
</comment>
<evidence type="ECO:0000313" key="8">
    <source>
        <dbReference type="EMBL" id="PXW57256.1"/>
    </source>
</evidence>
<keyword evidence="2 6" id="KW-0732">Signal</keyword>
<dbReference type="PANTHER" id="PTHR34001:SF3">
    <property type="entry name" value="BLL7405 PROTEIN"/>
    <property type="match status" value="1"/>
</dbReference>
<dbReference type="OrthoDB" id="9815357at2"/>
<dbReference type="SUPFAM" id="SSF56925">
    <property type="entry name" value="OMPA-like"/>
    <property type="match status" value="1"/>
</dbReference>
<comment type="similarity">
    <text evidence="5">Belongs to the Omp25/RopB family.</text>
</comment>
<comment type="subcellular location">
    <subcellularLocation>
        <location evidence="1">Cell outer membrane</location>
    </subcellularLocation>
</comment>
<gene>
    <name evidence="8" type="ORF">C7450_107297</name>
</gene>
<dbReference type="Gene3D" id="2.40.160.20">
    <property type="match status" value="1"/>
</dbReference>
<proteinExistence type="inferred from homology"/>
<dbReference type="AlphaFoldDB" id="A0A2V3U5T0"/>
<dbReference type="InterPro" id="IPR027385">
    <property type="entry name" value="Beta-barrel_OMP"/>
</dbReference>
<reference evidence="8 9" key="1">
    <citation type="submission" date="2018-05" db="EMBL/GenBank/DDBJ databases">
        <title>Genomic Encyclopedia of Type Strains, Phase IV (KMG-IV): sequencing the most valuable type-strain genomes for metagenomic binning, comparative biology and taxonomic classification.</title>
        <authorList>
            <person name="Goeker M."/>
        </authorList>
    </citation>
    <scope>NUCLEOTIDE SEQUENCE [LARGE SCALE GENOMIC DNA]</scope>
    <source>
        <strain evidence="8 9">DSM 6462</strain>
    </source>
</reference>
<dbReference type="Pfam" id="PF13505">
    <property type="entry name" value="OMP_b-brl"/>
    <property type="match status" value="1"/>
</dbReference>
<keyword evidence="3" id="KW-0472">Membrane</keyword>
<sequence length="290" mass="30238">MNMGHLRTVLVLFGAIGGTASAFAADLGIPPVPPPEPIPPIFTWTGPYAGVNAGYALGRLRTKVGWAGRGGYTAADPAFTAVLGHTSRDRGGFTGGAQAGYNYQTGVIVLGVEADINALKMRRDAIAFARYANGETGDTIDAAMRSGQSLHWVATLRPRIGWAVFDRFMVYGTGGLAVARASQRSLGFLAITEASAAPAQANAAATAQTISHFGTMGRNGSGYRFGWTLGGGAEYAVTDQISMKGEFLHIHLKARNVAAAPLDPATEGVAFGARNSSSAQVIRAGVNYRF</sequence>
<evidence type="ECO:0000256" key="4">
    <source>
        <dbReference type="ARBA" id="ARBA00023237"/>
    </source>
</evidence>
<evidence type="ECO:0000256" key="1">
    <source>
        <dbReference type="ARBA" id="ARBA00004442"/>
    </source>
</evidence>
<dbReference type="RefSeq" id="WP_110375855.1">
    <property type="nucleotide sequence ID" value="NZ_JAHBRY010000001.1"/>
</dbReference>
<evidence type="ECO:0000313" key="9">
    <source>
        <dbReference type="Proteomes" id="UP000248021"/>
    </source>
</evidence>
<organism evidence="8 9">
    <name type="scientific">Chelatococcus asaccharovorans</name>
    <dbReference type="NCBI Taxonomy" id="28210"/>
    <lineage>
        <taxon>Bacteria</taxon>
        <taxon>Pseudomonadati</taxon>
        <taxon>Pseudomonadota</taxon>
        <taxon>Alphaproteobacteria</taxon>
        <taxon>Hyphomicrobiales</taxon>
        <taxon>Chelatococcaceae</taxon>
        <taxon>Chelatococcus</taxon>
    </lineage>
</organism>
<evidence type="ECO:0000256" key="5">
    <source>
        <dbReference type="ARBA" id="ARBA00038306"/>
    </source>
</evidence>
<evidence type="ECO:0000256" key="6">
    <source>
        <dbReference type="SAM" id="SignalP"/>
    </source>
</evidence>
<dbReference type="InterPro" id="IPR011250">
    <property type="entry name" value="OMP/PagP_B-barrel"/>
</dbReference>
<evidence type="ECO:0000259" key="7">
    <source>
        <dbReference type="Pfam" id="PF13505"/>
    </source>
</evidence>
<dbReference type="PANTHER" id="PTHR34001">
    <property type="entry name" value="BLL7405 PROTEIN"/>
    <property type="match status" value="1"/>
</dbReference>
<dbReference type="GO" id="GO:0009279">
    <property type="term" value="C:cell outer membrane"/>
    <property type="evidence" value="ECO:0007669"/>
    <property type="project" value="UniProtKB-SubCell"/>
</dbReference>